<dbReference type="SUPFAM" id="SSF52313">
    <property type="entry name" value="Ribosomal protein S2"/>
    <property type="match status" value="2"/>
</dbReference>
<dbReference type="GO" id="GO:0003735">
    <property type="term" value="F:structural constituent of ribosome"/>
    <property type="evidence" value="ECO:0007669"/>
    <property type="project" value="InterPro"/>
</dbReference>
<gene>
    <name evidence="3 5" type="primary">rps2</name>
</gene>
<keyword evidence="3" id="KW-0687">Ribonucleoprotein</keyword>
<dbReference type="InterPro" id="IPR005706">
    <property type="entry name" value="Ribosomal_uS2_bac/mit/plastid"/>
</dbReference>
<sequence>MAKKLQNKKQSGLMPLSGRNNILNIKTKRSVLTKNLRTLRVGDICELKITALAPNNIGIDEFSYPYAVFVPNAKYGSVIKAKVLKVAAGKGVPARGGGTAYIVAQMIQELKSPASSSKASLSKSVTSPQALGDKAQSDGGADVLKNIPVTAGEVLTVKINDMILGSKNTVSPGKSPLSKPLGGGEVERNPFARAGIVELSPNYRLIIPLWPLPGGHIFQRDTHEVKVSVTRVKAEYAFAKLEGSSYKREKDKVSNETAVSALMEGGAARPSWNAKGAFIEQGSQSGLSLFGSSSLSKEPTKLVYGCKFTTTLPQNCQKSFGGKYVILKVSSPSFTFPSLPQAKLGVRAEKEGRSVNSILFVKLQKGVNLGDKVRIKVTSSSNNCAVGKILQVNPVSQNQKAALVLNSLRDMMLHGMHFGEKAVKCHARMKNYLWLKKQGSLEGTTLNVQSREFTKQSFFPSLNKSLSSSGNPAFRYSMGYGVAKHPAEGLRLSAGIHASKAGMFLAASLRAGGQQAKREGSTSAKTFNVSKNQRAIPLIKKGRHVINLLKTRRCLNKALNTLTKYALKGRTFLFIGTKKPAAGLLSRASFFTKNSFYVNTRWLGGMLTNWKTICKSISKIRPILKEKQKVVRDILERRQNIKSRLMKKALLLRKKSKLILTKGRALLNAFKNNNKYMTLRAQKLTALRQEYIKKGMNILQKRQTLIQKRRELIYQTLLLKEKGFQISSKYKAVLTQLAAYTKKLREYKYLLILTTEIKKLKDTAGILSGAGNNLYSVSYGKLKEVNNTQGSKAAWIIPNPPKEILNRIVLTMKQKYENDSLIPAKAADSVGVPNEGPSAGVFIGRESKREASLRAGSKQILVCSTLLSKFSRFNSYIKSVIKTLMASIKSLETLALIYGGPEGQLNKIKNTLKNYLELKNKIVSELQLLKTKLTNERQVIRIVKRKLKALDAQKKFIKFLPRLRYLPTPQTKISQIVQILLSKVVDPKLKYPIENIYDQKLSILTRSEGSKKLAAARKKKWQRLEKYFGGIANMTKLTKTNISRNIAIIIGQKEEMNAVRECQKLGIKTFTIVDTNCNPTLSDHIIPANDDSRNAIKYILTKFITRIRLAQKLRSRLQKLQKN</sequence>
<dbReference type="InterPro" id="IPR012340">
    <property type="entry name" value="NA-bd_OB-fold"/>
</dbReference>
<dbReference type="HAMAP" id="MF_00291_B">
    <property type="entry name" value="Ribosomal_uS2_B"/>
    <property type="match status" value="1"/>
</dbReference>
<evidence type="ECO:0000256" key="2">
    <source>
        <dbReference type="ARBA" id="ARBA00006242"/>
    </source>
</evidence>
<geneLocation type="chloroplast" evidence="5"/>
<proteinExistence type="inferred from homology"/>
<keyword evidence="3 5" id="KW-0689">Ribosomal protein</keyword>
<dbReference type="PANTHER" id="PTHR12534">
    <property type="entry name" value="30S RIBOSOMAL PROTEIN S2 PROKARYOTIC AND ORGANELLAR"/>
    <property type="match status" value="1"/>
</dbReference>
<dbReference type="InterPro" id="IPR023591">
    <property type="entry name" value="Ribosomal_uS2_flav_dom_sf"/>
</dbReference>
<dbReference type="PANTHER" id="PTHR12534:SF0">
    <property type="entry name" value="SMALL RIBOSOMAL SUBUNIT PROTEIN US2M"/>
    <property type="match status" value="1"/>
</dbReference>
<dbReference type="Pfam" id="PF00318">
    <property type="entry name" value="Ribosomal_S2"/>
    <property type="match status" value="2"/>
</dbReference>
<dbReference type="AlphaFoldDB" id="A0A0S2ICR1"/>
<dbReference type="GO" id="GO:0005763">
    <property type="term" value="C:mitochondrial small ribosomal subunit"/>
    <property type="evidence" value="ECO:0007669"/>
    <property type="project" value="TreeGrafter"/>
</dbReference>
<comment type="subcellular location">
    <subcellularLocation>
        <location evidence="1 3">Plastid</location>
        <location evidence="1 3">Chloroplast</location>
    </subcellularLocation>
</comment>
<accession>A0A0S2ICR1</accession>
<dbReference type="GO" id="GO:0009507">
    <property type="term" value="C:chloroplast"/>
    <property type="evidence" value="ECO:0007669"/>
    <property type="project" value="UniProtKB-SubCell"/>
</dbReference>
<protein>
    <recommendedName>
        <fullName evidence="3">Small ribosomal subunit protein uS2c</fullName>
    </recommendedName>
</protein>
<evidence type="ECO:0000256" key="4">
    <source>
        <dbReference type="SAM" id="MobiDB-lite"/>
    </source>
</evidence>
<comment type="similarity">
    <text evidence="2 3">Belongs to the universal ribosomal protein uS2 family.</text>
</comment>
<dbReference type="CDD" id="cd01425">
    <property type="entry name" value="RPS2"/>
    <property type="match status" value="2"/>
</dbReference>
<dbReference type="EMBL" id="KT625086">
    <property type="protein sequence ID" value="ALO21320.1"/>
    <property type="molecule type" value="Genomic_DNA"/>
</dbReference>
<dbReference type="Gene3D" id="2.40.50.140">
    <property type="entry name" value="Nucleic acid-binding proteins"/>
    <property type="match status" value="1"/>
</dbReference>
<evidence type="ECO:0000256" key="3">
    <source>
        <dbReference type="HAMAP-Rule" id="MF_00291"/>
    </source>
</evidence>
<feature type="region of interest" description="Disordered" evidence="4">
    <location>
        <begin position="118"/>
        <end position="137"/>
    </location>
</feature>
<dbReference type="Gene3D" id="3.40.50.10490">
    <property type="entry name" value="Glucose-6-phosphate isomerase like protein, domain 1"/>
    <property type="match status" value="2"/>
</dbReference>
<keyword evidence="5" id="KW-0934">Plastid</keyword>
<dbReference type="InterPro" id="IPR001865">
    <property type="entry name" value="Ribosomal_uS2"/>
</dbReference>
<reference evidence="5" key="1">
    <citation type="journal article" date="2015" name="BMC Evol. Biol.">
        <title>Chloroplast phylogenomic analysis of chlorophyte green algae identifies a novel lineage sister to the Sphaeropleales (Chlorophyceae).</title>
        <authorList>
            <person name="Lemieux C."/>
            <person name="Vincent A.T."/>
            <person name="Labarre A."/>
            <person name="Otis C."/>
            <person name="Turmel M."/>
        </authorList>
    </citation>
    <scope>NUCLEOTIDE SEQUENCE</scope>
</reference>
<organism evidence="5">
    <name type="scientific">Chlorogonium capillatum</name>
    <dbReference type="NCBI Taxonomy" id="71743"/>
    <lineage>
        <taxon>Eukaryota</taxon>
        <taxon>Viridiplantae</taxon>
        <taxon>Chlorophyta</taxon>
        <taxon>core chlorophytes</taxon>
        <taxon>Chlorophyceae</taxon>
        <taxon>CS clade</taxon>
        <taxon>Chlamydomonadales</taxon>
        <taxon>Haematococcaceae</taxon>
        <taxon>Chlorogonium</taxon>
    </lineage>
</organism>
<keyword evidence="5" id="KW-0150">Chloroplast</keyword>
<evidence type="ECO:0000313" key="5">
    <source>
        <dbReference type="EMBL" id="ALO21320.1"/>
    </source>
</evidence>
<dbReference type="GO" id="GO:0006412">
    <property type="term" value="P:translation"/>
    <property type="evidence" value="ECO:0007669"/>
    <property type="project" value="UniProtKB-UniRule"/>
</dbReference>
<evidence type="ECO:0000256" key="1">
    <source>
        <dbReference type="ARBA" id="ARBA00004229"/>
    </source>
</evidence>
<name>A0A0S2ICR1_9CHLO</name>